<evidence type="ECO:0000313" key="1">
    <source>
        <dbReference type="EMBL" id="ODV63222.1"/>
    </source>
</evidence>
<protein>
    <submittedName>
        <fullName evidence="1">Uncharacterized protein</fullName>
    </submittedName>
</protein>
<gene>
    <name evidence="1" type="ORF">ASCRUDRAFT_78385</name>
</gene>
<dbReference type="AlphaFoldDB" id="A0A1D2VNN0"/>
<organism evidence="1 2">
    <name type="scientific">Ascoidea rubescens DSM 1968</name>
    <dbReference type="NCBI Taxonomy" id="1344418"/>
    <lineage>
        <taxon>Eukaryota</taxon>
        <taxon>Fungi</taxon>
        <taxon>Dikarya</taxon>
        <taxon>Ascomycota</taxon>
        <taxon>Saccharomycotina</taxon>
        <taxon>Saccharomycetes</taxon>
        <taxon>Ascoideaceae</taxon>
        <taxon>Ascoidea</taxon>
    </lineage>
</organism>
<reference evidence="2" key="1">
    <citation type="submission" date="2016-05" db="EMBL/GenBank/DDBJ databases">
        <title>Comparative genomics of biotechnologically important yeasts.</title>
        <authorList>
            <consortium name="DOE Joint Genome Institute"/>
            <person name="Riley R."/>
            <person name="Haridas S."/>
            <person name="Wolfe K.H."/>
            <person name="Lopes M.R."/>
            <person name="Hittinger C.T."/>
            <person name="Goker M."/>
            <person name="Salamov A."/>
            <person name="Wisecaver J."/>
            <person name="Long T.M."/>
            <person name="Aerts A.L."/>
            <person name="Barry K."/>
            <person name="Choi C."/>
            <person name="Clum A."/>
            <person name="Coughlan A.Y."/>
            <person name="Deshpande S."/>
            <person name="Douglass A.P."/>
            <person name="Hanson S.J."/>
            <person name="Klenk H.-P."/>
            <person name="Labutti K."/>
            <person name="Lapidus A."/>
            <person name="Lindquist E."/>
            <person name="Lipzen A."/>
            <person name="Meier-Kolthoff J.P."/>
            <person name="Ohm R.A."/>
            <person name="Otillar R.P."/>
            <person name="Pangilinan J."/>
            <person name="Peng Y."/>
            <person name="Rokas A."/>
            <person name="Rosa C.A."/>
            <person name="Scheuner C."/>
            <person name="Sibirny A.A."/>
            <person name="Slot J.C."/>
            <person name="Stielow J.B."/>
            <person name="Sun H."/>
            <person name="Kurtzman C.P."/>
            <person name="Blackwell M."/>
            <person name="Grigoriev I.V."/>
            <person name="Jeffries T.W."/>
        </authorList>
    </citation>
    <scope>NUCLEOTIDE SEQUENCE [LARGE SCALE GENOMIC DNA]</scope>
    <source>
        <strain evidence="2">DSM 1968</strain>
    </source>
</reference>
<dbReference type="InParanoid" id="A0A1D2VNN0"/>
<dbReference type="Proteomes" id="UP000095038">
    <property type="component" value="Unassembled WGS sequence"/>
</dbReference>
<sequence length="60" mass="6614">MGLDSYLIDASSSLIQKTQGNLRNMIDARFIGRATGLYVDITAIPKSHKGNVFVNETNEK</sequence>
<dbReference type="GeneID" id="30967874"/>
<evidence type="ECO:0000313" key="2">
    <source>
        <dbReference type="Proteomes" id="UP000095038"/>
    </source>
</evidence>
<dbReference type="RefSeq" id="XP_020049529.1">
    <property type="nucleotide sequence ID" value="XM_020194238.1"/>
</dbReference>
<dbReference type="OrthoDB" id="444255at2759"/>
<keyword evidence="2" id="KW-1185">Reference proteome</keyword>
<name>A0A1D2VNN0_9ASCO</name>
<proteinExistence type="predicted"/>
<dbReference type="EMBL" id="KV454475">
    <property type="protein sequence ID" value="ODV63222.1"/>
    <property type="molecule type" value="Genomic_DNA"/>
</dbReference>
<accession>A0A1D2VNN0</accession>